<dbReference type="AlphaFoldDB" id="A0A4U7KYF7"/>
<dbReference type="GO" id="GO:0005634">
    <property type="term" value="C:nucleus"/>
    <property type="evidence" value="ECO:0007669"/>
    <property type="project" value="UniProtKB-SubCell"/>
</dbReference>
<accession>A0A4U7KYF7</accession>
<dbReference type="PANTHER" id="PTHR31001">
    <property type="entry name" value="UNCHARACTERIZED TRANSCRIPTIONAL REGULATORY PROTEIN"/>
    <property type="match status" value="1"/>
</dbReference>
<dbReference type="Pfam" id="PF04082">
    <property type="entry name" value="Fungal_trans"/>
    <property type="match status" value="1"/>
</dbReference>
<evidence type="ECO:0000259" key="4">
    <source>
        <dbReference type="Pfam" id="PF04082"/>
    </source>
</evidence>
<dbReference type="CDD" id="cd12148">
    <property type="entry name" value="fungal_TF_MHR"/>
    <property type="match status" value="1"/>
</dbReference>
<feature type="compositionally biased region" description="Low complexity" evidence="3">
    <location>
        <begin position="29"/>
        <end position="52"/>
    </location>
</feature>
<evidence type="ECO:0000256" key="3">
    <source>
        <dbReference type="SAM" id="MobiDB-lite"/>
    </source>
</evidence>
<reference evidence="5 6" key="1">
    <citation type="submission" date="2019-05" db="EMBL/GenBank/DDBJ databases">
        <title>Sporisorium graminicola CBS 10092 draft sequencing and annotation.</title>
        <authorList>
            <person name="Solano-Gonzalez S."/>
            <person name="Caddick M.X."/>
            <person name="Darby A."/>
        </authorList>
    </citation>
    <scope>NUCLEOTIDE SEQUENCE [LARGE SCALE GENOMIC DNA]</scope>
    <source>
        <strain evidence="5 6">CBS 10092</strain>
    </source>
</reference>
<dbReference type="GeneID" id="40725341"/>
<dbReference type="Proteomes" id="UP000306050">
    <property type="component" value="Chromosome SGRAM_15"/>
</dbReference>
<feature type="domain" description="Xylanolytic transcriptional activator regulatory" evidence="4">
    <location>
        <begin position="265"/>
        <end position="317"/>
    </location>
</feature>
<evidence type="ECO:0000256" key="1">
    <source>
        <dbReference type="ARBA" id="ARBA00004123"/>
    </source>
</evidence>
<protein>
    <recommendedName>
        <fullName evidence="4">Xylanolytic transcriptional activator regulatory domain-containing protein</fullName>
    </recommendedName>
</protein>
<dbReference type="RefSeq" id="XP_029740443.1">
    <property type="nucleotide sequence ID" value="XM_029883045.1"/>
</dbReference>
<dbReference type="InterPro" id="IPR050613">
    <property type="entry name" value="Sec_Metabolite_Reg"/>
</dbReference>
<dbReference type="GO" id="GO:0003677">
    <property type="term" value="F:DNA binding"/>
    <property type="evidence" value="ECO:0007669"/>
    <property type="project" value="InterPro"/>
</dbReference>
<evidence type="ECO:0000313" key="6">
    <source>
        <dbReference type="Proteomes" id="UP000306050"/>
    </source>
</evidence>
<dbReference type="OrthoDB" id="4934715at2759"/>
<name>A0A4U7KYF7_9BASI</name>
<feature type="compositionally biased region" description="Basic and acidic residues" evidence="3">
    <location>
        <begin position="56"/>
        <end position="67"/>
    </location>
</feature>
<proteinExistence type="predicted"/>
<dbReference type="EMBL" id="SRRM01000008">
    <property type="protein sequence ID" value="TKY88458.1"/>
    <property type="molecule type" value="Genomic_DNA"/>
</dbReference>
<organism evidence="5 6">
    <name type="scientific">Sporisorium graminicola</name>
    <dbReference type="NCBI Taxonomy" id="280036"/>
    <lineage>
        <taxon>Eukaryota</taxon>
        <taxon>Fungi</taxon>
        <taxon>Dikarya</taxon>
        <taxon>Basidiomycota</taxon>
        <taxon>Ustilaginomycotina</taxon>
        <taxon>Ustilaginomycetes</taxon>
        <taxon>Ustilaginales</taxon>
        <taxon>Ustilaginaceae</taxon>
        <taxon>Sporisorium</taxon>
    </lineage>
</organism>
<keyword evidence="2" id="KW-0539">Nucleus</keyword>
<evidence type="ECO:0000256" key="2">
    <source>
        <dbReference type="ARBA" id="ARBA00023242"/>
    </source>
</evidence>
<evidence type="ECO:0000313" key="5">
    <source>
        <dbReference type="EMBL" id="TKY88458.1"/>
    </source>
</evidence>
<keyword evidence="6" id="KW-1185">Reference proteome</keyword>
<gene>
    <name evidence="5" type="ORF">EX895_002446</name>
</gene>
<feature type="region of interest" description="Disordered" evidence="3">
    <location>
        <begin position="26"/>
        <end position="79"/>
    </location>
</feature>
<comment type="subcellular location">
    <subcellularLocation>
        <location evidence="1">Nucleus</location>
    </subcellularLocation>
</comment>
<sequence>MVASESNEIESRVARIEQLLQAYLPGMLPRSESPSPPDRSTSSRTYRSSTSRARSRSLERGDLRGRLSPETGLYNGGPTSHITSILNRLPGDPPATTRANLPIRSTEASSDIDEVMSKFGQPWPTSSELLSALISREHCEVLLGHYFDAIDWIYQPMPHVRVPRGLKRFWDAEPQISVQSINIFAALCCVCAIATLSVQHALFPEQQAERLQIARRFHYAGRQALSMSSLIGREDLDQILAWVLSCHFLILDRHLGEAVAEGASLVRAAFSLGLHRDGTKLGLAAVEVEFRRRAWAAVYCLDRAMAIGTLRPSLVDERFCDTQPVNDLAAADEPLPRDAQAEPDDLAHPPTTYTLTLYRCELARLEGEVSTMLQTLGSPVTVDCVLAMDRRIVHFQNSLPSYFQAQFTQHGLQYDKSLDPRKEFLPTHRYLIHTSIDGLRVALLRPYLLRATEVSEASDTRFASCRAKCVEAALHHAEILRDSLRELRASTASTALLQAWRVHIGTQRWFQSLLICGLGLVMDPDGPDAARLKSHLEYYLEVYYSGWFVAKDEMCEREAVILKLFLSRLEQAEGNGRCMKGADAPPGEAERASDFATLNGGETRLETFSGILGNADSSSLPNAEIDPAYWQNLIDKILG</sequence>
<dbReference type="GO" id="GO:0008270">
    <property type="term" value="F:zinc ion binding"/>
    <property type="evidence" value="ECO:0007669"/>
    <property type="project" value="InterPro"/>
</dbReference>
<dbReference type="GO" id="GO:0006351">
    <property type="term" value="P:DNA-templated transcription"/>
    <property type="evidence" value="ECO:0007669"/>
    <property type="project" value="InterPro"/>
</dbReference>
<dbReference type="InterPro" id="IPR007219">
    <property type="entry name" value="XnlR_reg_dom"/>
</dbReference>
<dbReference type="KEGG" id="sgra:EX895_002446"/>
<comment type="caution">
    <text evidence="5">The sequence shown here is derived from an EMBL/GenBank/DDBJ whole genome shotgun (WGS) entry which is preliminary data.</text>
</comment>
<dbReference type="PANTHER" id="PTHR31001:SF87">
    <property type="entry name" value="COL-21"/>
    <property type="match status" value="1"/>
</dbReference>